<evidence type="ECO:0000313" key="2">
    <source>
        <dbReference type="EMBL" id="SVA91208.1"/>
    </source>
</evidence>
<organism evidence="2">
    <name type="scientific">marine metagenome</name>
    <dbReference type="NCBI Taxonomy" id="408172"/>
    <lineage>
        <taxon>unclassified sequences</taxon>
        <taxon>metagenomes</taxon>
        <taxon>ecological metagenomes</taxon>
    </lineage>
</organism>
<dbReference type="PANTHER" id="PTHR34512">
    <property type="entry name" value="CELL SURFACE PROTEIN"/>
    <property type="match status" value="1"/>
</dbReference>
<dbReference type="InterPro" id="IPR002372">
    <property type="entry name" value="PQQ_rpt_dom"/>
</dbReference>
<dbReference type="PANTHER" id="PTHR34512:SF30">
    <property type="entry name" value="OUTER MEMBRANE PROTEIN ASSEMBLY FACTOR BAMB"/>
    <property type="match status" value="1"/>
</dbReference>
<reference evidence="2" key="1">
    <citation type="submission" date="2018-05" db="EMBL/GenBank/DDBJ databases">
        <authorList>
            <person name="Lanie J.A."/>
            <person name="Ng W.-L."/>
            <person name="Kazmierczak K.M."/>
            <person name="Andrzejewski T.M."/>
            <person name="Davidsen T.M."/>
            <person name="Wayne K.J."/>
            <person name="Tettelin H."/>
            <person name="Glass J.I."/>
            <person name="Rusch D."/>
            <person name="Podicherti R."/>
            <person name="Tsui H.-C.T."/>
            <person name="Winkler M.E."/>
        </authorList>
    </citation>
    <scope>NUCLEOTIDE SEQUENCE</scope>
</reference>
<dbReference type="Pfam" id="PF13360">
    <property type="entry name" value="PQQ_2"/>
    <property type="match status" value="1"/>
</dbReference>
<accession>A0A381ZPG2</accession>
<protein>
    <recommendedName>
        <fullName evidence="1">Pyrrolo-quinoline quinone repeat domain-containing protein</fullName>
    </recommendedName>
</protein>
<evidence type="ECO:0000259" key="1">
    <source>
        <dbReference type="Pfam" id="PF13360"/>
    </source>
</evidence>
<gene>
    <name evidence="2" type="ORF">METZ01_LOCUS144062</name>
</gene>
<dbReference type="SMART" id="SM00564">
    <property type="entry name" value="PQQ"/>
    <property type="match status" value="3"/>
</dbReference>
<dbReference type="InterPro" id="IPR018391">
    <property type="entry name" value="PQQ_b-propeller_rpt"/>
</dbReference>
<feature type="domain" description="Pyrrolo-quinoline quinone repeat" evidence="1">
    <location>
        <begin position="102"/>
        <end position="359"/>
    </location>
</feature>
<dbReference type="Gene3D" id="2.130.10.10">
    <property type="entry name" value="YVTN repeat-like/Quinoprotein amine dehydrogenase"/>
    <property type="match status" value="1"/>
</dbReference>
<proteinExistence type="predicted"/>
<dbReference type="EMBL" id="UINC01022162">
    <property type="protein sequence ID" value="SVA91208.1"/>
    <property type="molecule type" value="Genomic_DNA"/>
</dbReference>
<sequence length="434" mass="46497">MKPLVAAVAVLVALAVAVVLIGANPSEVSAQDSDWRQWGGPDRNFVSDSTGLADSWSGSGPPVLWSRPLGLGHSSIAVDDGWLYTLYRRGAANSRNWESREFVVALDAETGETLWEYEYVAEPLNFGRGAGPHATPLVVGDLVFAAGTNKQLFAFDKKSGEVVWSHDLVAEFDAPPTLRRPPVKAGYAGSPVAWEDTIILQVGGPGQSVMAFRQSDGEPVWSSGDFLVAQAAPLVIDVDGEAQVVIFGGQAVNGLHPSTGEILWSHGHDTSSDMNNSMPIWGADNILFISSAYNMGSRGLRLSRAGSATVVEELWFTNRLGLMFSNAIRLGDLVYGTDGNSGPGFLTALDVRTGESVWESRGFGRSSLLHADGKTIILDEDGDLSLLRLSPEGMEILAQTHIFDTTSWTVPALVGTTLYARDREKIVALDLGVR</sequence>
<dbReference type="SUPFAM" id="SSF50998">
    <property type="entry name" value="Quinoprotein alcohol dehydrogenase-like"/>
    <property type="match status" value="1"/>
</dbReference>
<name>A0A381ZPG2_9ZZZZ</name>
<dbReference type="InterPro" id="IPR015943">
    <property type="entry name" value="WD40/YVTN_repeat-like_dom_sf"/>
</dbReference>
<dbReference type="InterPro" id="IPR011047">
    <property type="entry name" value="Quinoprotein_ADH-like_sf"/>
</dbReference>
<dbReference type="AlphaFoldDB" id="A0A381ZPG2"/>